<keyword evidence="1" id="KW-0472">Membrane</keyword>
<keyword evidence="1" id="KW-0812">Transmembrane</keyword>
<reference evidence="2 3" key="1">
    <citation type="journal article" date="2018" name="Mycol. Prog.">
        <title>Coniella lustricola, a new species from submerged detritus.</title>
        <authorList>
            <person name="Raudabaugh D.B."/>
            <person name="Iturriaga T."/>
            <person name="Carver A."/>
            <person name="Mondo S."/>
            <person name="Pangilinan J."/>
            <person name="Lipzen A."/>
            <person name="He G."/>
            <person name="Amirebrahimi M."/>
            <person name="Grigoriev I.V."/>
            <person name="Miller A.N."/>
        </authorList>
    </citation>
    <scope>NUCLEOTIDE SEQUENCE [LARGE SCALE GENOMIC DNA]</scope>
    <source>
        <strain evidence="2 3">B22-T-1</strain>
    </source>
</reference>
<feature type="transmembrane region" description="Helical" evidence="1">
    <location>
        <begin position="21"/>
        <end position="47"/>
    </location>
</feature>
<name>A0A2T3AF01_9PEZI</name>
<accession>A0A2T3AF01</accession>
<keyword evidence="3" id="KW-1185">Reference proteome</keyword>
<dbReference type="EMBL" id="KZ678399">
    <property type="protein sequence ID" value="PSR94338.1"/>
    <property type="molecule type" value="Genomic_DNA"/>
</dbReference>
<keyword evidence="1" id="KW-1133">Transmembrane helix</keyword>
<gene>
    <name evidence="2" type="ORF">BD289DRAFT_145016</name>
</gene>
<feature type="transmembrane region" description="Helical" evidence="1">
    <location>
        <begin position="53"/>
        <end position="77"/>
    </location>
</feature>
<organism evidence="2 3">
    <name type="scientific">Coniella lustricola</name>
    <dbReference type="NCBI Taxonomy" id="2025994"/>
    <lineage>
        <taxon>Eukaryota</taxon>
        <taxon>Fungi</taxon>
        <taxon>Dikarya</taxon>
        <taxon>Ascomycota</taxon>
        <taxon>Pezizomycotina</taxon>
        <taxon>Sordariomycetes</taxon>
        <taxon>Sordariomycetidae</taxon>
        <taxon>Diaporthales</taxon>
        <taxon>Schizoparmaceae</taxon>
        <taxon>Coniella</taxon>
    </lineage>
</organism>
<dbReference type="InParanoid" id="A0A2T3AF01"/>
<evidence type="ECO:0000256" key="1">
    <source>
        <dbReference type="SAM" id="Phobius"/>
    </source>
</evidence>
<dbReference type="Proteomes" id="UP000241462">
    <property type="component" value="Unassembled WGS sequence"/>
</dbReference>
<evidence type="ECO:0000313" key="2">
    <source>
        <dbReference type="EMBL" id="PSR94338.1"/>
    </source>
</evidence>
<dbReference type="AlphaFoldDB" id="A0A2T3AF01"/>
<proteinExistence type="predicted"/>
<protein>
    <submittedName>
        <fullName evidence="2">Uncharacterized protein</fullName>
    </submittedName>
</protein>
<sequence length="98" mass="10878">MTLAWRAAVTKEKWWLKSLGWGLAAPSAAGKLAAMARLAFLAFVAWLDREEEGYLSVVMVMVSNNMQVTCAVALATISTRVNRRVVLFLYTGDMQQSH</sequence>
<evidence type="ECO:0000313" key="3">
    <source>
        <dbReference type="Proteomes" id="UP000241462"/>
    </source>
</evidence>